<proteinExistence type="inferred from homology"/>
<dbReference type="EMBL" id="QDLQ01000007">
    <property type="protein sequence ID" value="PVI97319.1"/>
    <property type="molecule type" value="Genomic_DNA"/>
</dbReference>
<dbReference type="GO" id="GO:0005576">
    <property type="term" value="C:extracellular region"/>
    <property type="evidence" value="ECO:0007669"/>
    <property type="project" value="UniProtKB-SubCell"/>
</dbReference>
<dbReference type="GO" id="GO:0043657">
    <property type="term" value="C:host cell"/>
    <property type="evidence" value="ECO:0007669"/>
    <property type="project" value="UniProtKB-SubCell"/>
</dbReference>
<dbReference type="GO" id="GO:0046872">
    <property type="term" value="F:metal ion binding"/>
    <property type="evidence" value="ECO:0007669"/>
    <property type="project" value="UniProtKB-KW"/>
</dbReference>
<dbReference type="GO" id="GO:0106362">
    <property type="term" value="F:protein-arginine N-acetylglucosaminyltransferase activity"/>
    <property type="evidence" value="ECO:0007669"/>
    <property type="project" value="UniProtKB-ARBA"/>
</dbReference>
<evidence type="ECO:0000256" key="2">
    <source>
        <dbReference type="ARBA" id="ARBA00004340"/>
    </source>
</evidence>
<evidence type="ECO:0000256" key="5">
    <source>
        <dbReference type="ARBA" id="ARBA00022656"/>
    </source>
</evidence>
<sequence>MFSRVRSFISCQNYSHTATPAITLPSSGSANFAGVEYPLLPLDQHTPLLFQWFERNPGRFGENQVPIINTQQNPYLNNIINAAIIEKERIIGILVDGKFSAGQKKAYTELEKQYENIKVIYNSDLDYSIYDKKLSDIYLENIAKMEAQPENDRDEYLLGEIKKSLNSVLKNNPEESLVSSHDKRLGHVRFDFYRNLFLLKGSNAFLEAGKHGCHHLQTGGGCIYLDADMLLTGKLGTLYLPDGIAVHVSRKGNSMSLENGIIAVNRSEHPALKKGLEIMHSKPYGDPYIDGVCGGLRHYFNCSIRHNYEEFCNFIEFKHEHIFMDTSSLTISSWR</sequence>
<accession>A0A2T8T6N8</accession>
<protein>
    <submittedName>
        <fullName evidence="13">Non-LEE encoded effector protein NleB</fullName>
    </submittedName>
</protein>
<evidence type="ECO:0000256" key="12">
    <source>
        <dbReference type="ARBA" id="ARBA00093451"/>
    </source>
</evidence>
<reference evidence="13 14" key="1">
    <citation type="submission" date="2018-04" db="EMBL/GenBank/DDBJ databases">
        <title>Serotype diversity and antimicrobial resistance among Salmonella enterica isolated from patients at an equine referral hospital.</title>
        <authorList>
            <person name="Leon I.M."/>
            <person name="Lawhon S.D."/>
            <person name="Norman K.N."/>
            <person name="Threadgill D.S."/>
            <person name="Ohta N."/>
            <person name="Vinasco J."/>
            <person name="Scott H.M."/>
        </authorList>
    </citation>
    <scope>NUCLEOTIDE SEQUENCE [LARGE SCALE GENOMIC DNA]</scope>
    <source>
        <strain evidence="13 14">235</strain>
    </source>
</reference>
<evidence type="ECO:0000313" key="13">
    <source>
        <dbReference type="EMBL" id="PVI97319.1"/>
    </source>
</evidence>
<evidence type="ECO:0000256" key="11">
    <source>
        <dbReference type="ARBA" id="ARBA00093251"/>
    </source>
</evidence>
<evidence type="ECO:0000256" key="3">
    <source>
        <dbReference type="ARBA" id="ARBA00004613"/>
    </source>
</evidence>
<dbReference type="InterPro" id="IPR057545">
    <property type="entry name" value="SseK_NleB"/>
</dbReference>
<dbReference type="GO" id="GO:0090729">
    <property type="term" value="F:toxin activity"/>
    <property type="evidence" value="ECO:0007669"/>
    <property type="project" value="UniProtKB-KW"/>
</dbReference>
<dbReference type="NCBIfam" id="NF011910">
    <property type="entry name" value="PRK15383.1"/>
    <property type="match status" value="1"/>
</dbReference>
<comment type="similarity">
    <text evidence="12">Belongs to the glycosyltransferase NleB family.</text>
</comment>
<comment type="catalytic activity">
    <reaction evidence="11">
        <text>L-arginyl-[protein] + UDP-N-acetyl-alpha-D-glucosamine = N(omega)-(N-acetyl-beta-D-glucosaminyl)-L-arginyl-[protein] + UDP + H(+)</text>
        <dbReference type="Rhea" id="RHEA:66632"/>
        <dbReference type="Rhea" id="RHEA-COMP:10532"/>
        <dbReference type="Rhea" id="RHEA-COMP:17079"/>
        <dbReference type="ChEBI" id="CHEBI:15378"/>
        <dbReference type="ChEBI" id="CHEBI:29965"/>
        <dbReference type="ChEBI" id="CHEBI:57705"/>
        <dbReference type="ChEBI" id="CHEBI:58223"/>
        <dbReference type="ChEBI" id="CHEBI:167322"/>
    </reaction>
    <physiologicalReaction direction="left-to-right" evidence="11">
        <dbReference type="Rhea" id="RHEA:66633"/>
    </physiologicalReaction>
</comment>
<evidence type="ECO:0000256" key="8">
    <source>
        <dbReference type="ARBA" id="ARBA00022723"/>
    </source>
</evidence>
<gene>
    <name evidence="13" type="ORF">C4860_11845</name>
</gene>
<dbReference type="Pfam" id="PF24688">
    <property type="entry name" value="SseK_NleB"/>
    <property type="match status" value="1"/>
</dbReference>
<dbReference type="Proteomes" id="UP000245912">
    <property type="component" value="Unassembled WGS sequence"/>
</dbReference>
<comment type="subcellular location">
    <subcellularLocation>
        <location evidence="2">Host cell</location>
    </subcellularLocation>
    <subcellularLocation>
        <location evidence="3">Secreted</location>
    </subcellularLocation>
</comment>
<dbReference type="Gene3D" id="3.90.550.20">
    <property type="match status" value="1"/>
</dbReference>
<organism evidence="13 14">
    <name type="scientific">Salmonella enterica</name>
    <name type="common">Salmonella choleraesuis</name>
    <dbReference type="NCBI Taxonomy" id="28901"/>
    <lineage>
        <taxon>Bacteria</taxon>
        <taxon>Pseudomonadati</taxon>
        <taxon>Pseudomonadota</taxon>
        <taxon>Gammaproteobacteria</taxon>
        <taxon>Enterobacterales</taxon>
        <taxon>Enterobacteriaceae</taxon>
        <taxon>Salmonella</taxon>
    </lineage>
</organism>
<comment type="caution">
    <text evidence="13">The sequence shown here is derived from an EMBL/GenBank/DDBJ whole genome shotgun (WGS) entry which is preliminary data.</text>
</comment>
<evidence type="ECO:0000313" key="14">
    <source>
        <dbReference type="Proteomes" id="UP000245912"/>
    </source>
</evidence>
<keyword evidence="4" id="KW-0964">Secreted</keyword>
<dbReference type="RefSeq" id="WP_058660964.1">
    <property type="nucleotide sequence ID" value="NZ_JYRE01000009.1"/>
</dbReference>
<keyword evidence="10" id="KW-0464">Manganese</keyword>
<keyword evidence="7" id="KW-0808">Transferase</keyword>
<comment type="cofactor">
    <cofactor evidence="1">
        <name>Mn(2+)</name>
        <dbReference type="ChEBI" id="CHEBI:29035"/>
    </cofactor>
</comment>
<keyword evidence="6" id="KW-0328">Glycosyltransferase</keyword>
<evidence type="ECO:0000256" key="7">
    <source>
        <dbReference type="ARBA" id="ARBA00022679"/>
    </source>
</evidence>
<dbReference type="AlphaFoldDB" id="A0A2T8T6N8"/>
<keyword evidence="8" id="KW-0479">Metal-binding</keyword>
<evidence type="ECO:0000256" key="1">
    <source>
        <dbReference type="ARBA" id="ARBA00001936"/>
    </source>
</evidence>
<evidence type="ECO:0000256" key="4">
    <source>
        <dbReference type="ARBA" id="ARBA00022525"/>
    </source>
</evidence>
<evidence type="ECO:0000256" key="10">
    <source>
        <dbReference type="ARBA" id="ARBA00023211"/>
    </source>
</evidence>
<keyword evidence="5" id="KW-0800">Toxin</keyword>
<evidence type="ECO:0000256" key="6">
    <source>
        <dbReference type="ARBA" id="ARBA00022676"/>
    </source>
</evidence>
<keyword evidence="9" id="KW-0843">Virulence</keyword>
<name>A0A2T8T6N8_SALER</name>
<evidence type="ECO:0000256" key="9">
    <source>
        <dbReference type="ARBA" id="ARBA00023026"/>
    </source>
</evidence>